<dbReference type="Proteomes" id="UP000078512">
    <property type="component" value="Unassembled WGS sequence"/>
</dbReference>
<protein>
    <submittedName>
        <fullName evidence="3">Uncharacterized protein</fullName>
    </submittedName>
</protein>
<organism evidence="3 4">
    <name type="scientific">Linnemannia elongata AG-77</name>
    <dbReference type="NCBI Taxonomy" id="1314771"/>
    <lineage>
        <taxon>Eukaryota</taxon>
        <taxon>Fungi</taxon>
        <taxon>Fungi incertae sedis</taxon>
        <taxon>Mucoromycota</taxon>
        <taxon>Mortierellomycotina</taxon>
        <taxon>Mortierellomycetes</taxon>
        <taxon>Mortierellales</taxon>
        <taxon>Mortierellaceae</taxon>
        <taxon>Linnemannia</taxon>
    </lineage>
</organism>
<evidence type="ECO:0000256" key="1">
    <source>
        <dbReference type="SAM" id="Phobius"/>
    </source>
</evidence>
<evidence type="ECO:0000256" key="2">
    <source>
        <dbReference type="SAM" id="SignalP"/>
    </source>
</evidence>
<dbReference type="EMBL" id="KV442119">
    <property type="protein sequence ID" value="OAQ23421.1"/>
    <property type="molecule type" value="Genomic_DNA"/>
</dbReference>
<accession>A0A197JFZ4</accession>
<keyword evidence="4" id="KW-1185">Reference proteome</keyword>
<reference evidence="3 4" key="1">
    <citation type="submission" date="2016-05" db="EMBL/GenBank/DDBJ databases">
        <title>Genome sequencing reveals origins of a unique bacterial endosymbiosis in the earliest lineages of terrestrial Fungi.</title>
        <authorList>
            <consortium name="DOE Joint Genome Institute"/>
            <person name="Uehling J."/>
            <person name="Gryganskyi A."/>
            <person name="Hameed K."/>
            <person name="Tschaplinski T."/>
            <person name="Misztal P."/>
            <person name="Wu S."/>
            <person name="Desiro A."/>
            <person name="Vande Pol N."/>
            <person name="Du Z.-Y."/>
            <person name="Zienkiewicz A."/>
            <person name="Zienkiewicz K."/>
            <person name="Morin E."/>
            <person name="Tisserant E."/>
            <person name="Splivallo R."/>
            <person name="Hainaut M."/>
            <person name="Henrissat B."/>
            <person name="Ohm R."/>
            <person name="Kuo A."/>
            <person name="Yan J."/>
            <person name="Lipzen A."/>
            <person name="Nolan M."/>
            <person name="Labutti K."/>
            <person name="Barry K."/>
            <person name="Goldstein A."/>
            <person name="Labbe J."/>
            <person name="Schadt C."/>
            <person name="Tuskan G."/>
            <person name="Grigoriev I."/>
            <person name="Martin F."/>
            <person name="Vilgalys R."/>
            <person name="Bonito G."/>
        </authorList>
    </citation>
    <scope>NUCLEOTIDE SEQUENCE [LARGE SCALE GENOMIC DNA]</scope>
    <source>
        <strain evidence="3 4">AG-77</strain>
    </source>
</reference>
<proteinExistence type="predicted"/>
<feature type="transmembrane region" description="Helical" evidence="1">
    <location>
        <begin position="78"/>
        <end position="100"/>
    </location>
</feature>
<sequence>MCKQKKKIGLLFLLLNPKTIYSVSSLLYSLTSPFTHPFTSFLSCSRLPPNRDGRPSPIPSSSPDWTFFSPFDLEPRHPIQLCVPALFFLLFHLSFSLTLCSCTRSCSSQTN</sequence>
<keyword evidence="1" id="KW-1133">Transmembrane helix</keyword>
<feature type="signal peptide" evidence="2">
    <location>
        <begin position="1"/>
        <end position="22"/>
    </location>
</feature>
<feature type="chain" id="PRO_5008275909" evidence="2">
    <location>
        <begin position="23"/>
        <end position="111"/>
    </location>
</feature>
<evidence type="ECO:0000313" key="4">
    <source>
        <dbReference type="Proteomes" id="UP000078512"/>
    </source>
</evidence>
<gene>
    <name evidence="3" type="ORF">K457DRAFT_209240</name>
</gene>
<keyword evidence="2" id="KW-0732">Signal</keyword>
<name>A0A197JFZ4_9FUNG</name>
<keyword evidence="1" id="KW-0472">Membrane</keyword>
<keyword evidence="1" id="KW-0812">Transmembrane</keyword>
<dbReference type="AlphaFoldDB" id="A0A197JFZ4"/>
<evidence type="ECO:0000313" key="3">
    <source>
        <dbReference type="EMBL" id="OAQ23421.1"/>
    </source>
</evidence>